<dbReference type="PANTHER" id="PTHR13754:SF18">
    <property type="entry name" value="7,8-DIHYDROPTERIN-6-METHYL-4-(BETA-D-RIBOFURANOSYL)-AMINOBENZENE-5'-PHOSPHATE SYNTHASE"/>
    <property type="match status" value="1"/>
</dbReference>
<dbReference type="InterPro" id="IPR036866">
    <property type="entry name" value="RibonucZ/Hydroxyglut_hydro"/>
</dbReference>
<dbReference type="SUPFAM" id="SSF56281">
    <property type="entry name" value="Metallo-hydrolase/oxidoreductase"/>
    <property type="match status" value="1"/>
</dbReference>
<reference evidence="1" key="1">
    <citation type="submission" date="2018-05" db="EMBL/GenBank/DDBJ databases">
        <authorList>
            <person name="Lanie J.A."/>
            <person name="Ng W.-L."/>
            <person name="Kazmierczak K.M."/>
            <person name="Andrzejewski T.M."/>
            <person name="Davidsen T.M."/>
            <person name="Wayne K.J."/>
            <person name="Tettelin H."/>
            <person name="Glass J.I."/>
            <person name="Rusch D."/>
            <person name="Podicherti R."/>
            <person name="Tsui H.-C.T."/>
            <person name="Winkler M.E."/>
        </authorList>
    </citation>
    <scope>NUCLEOTIDE SEQUENCE</scope>
</reference>
<dbReference type="GO" id="GO:0016740">
    <property type="term" value="F:transferase activity"/>
    <property type="evidence" value="ECO:0007669"/>
    <property type="project" value="TreeGrafter"/>
</dbReference>
<gene>
    <name evidence="1" type="ORF">METZ01_LOCUS436925</name>
</gene>
<protein>
    <recommendedName>
        <fullName evidence="2">Metallo-beta-lactamase domain-containing protein</fullName>
    </recommendedName>
</protein>
<sequence length="237" mass="26639">ELNIDLTNIDDVFFSHNHKDHTGGLMNLKKNYPNSFSNAHIGEGIFYSRPNSTGNDHYILNNKNTLDELGINFKTHQNPSQVMPGLWTTGQIPRKYDEKNWSELGKMVDSNGNIVEDTIPEDQSLFFDTDNGIVLISGCGHAGLINTLDYVKKIIPNRPIYKIIGGFHLLNLNEKKLEWTAKKMEEFGVKFFVGAHCTGLNSTYSIRNFMNLSSKNALVGSVGTYITNQGIFPGYME</sequence>
<evidence type="ECO:0008006" key="2">
    <source>
        <dbReference type="Google" id="ProtNLM"/>
    </source>
</evidence>
<dbReference type="EMBL" id="UINC01176781">
    <property type="protein sequence ID" value="SVD84071.1"/>
    <property type="molecule type" value="Genomic_DNA"/>
</dbReference>
<dbReference type="Gene3D" id="3.60.15.10">
    <property type="entry name" value="Ribonuclease Z/Hydroxyacylglutathione hydrolase-like"/>
    <property type="match status" value="1"/>
</dbReference>
<accession>A0A382YM19</accession>
<dbReference type="InterPro" id="IPR041712">
    <property type="entry name" value="DHPS-like_MBL-fold"/>
</dbReference>
<dbReference type="AlphaFoldDB" id="A0A382YM19"/>
<organism evidence="1">
    <name type="scientific">marine metagenome</name>
    <dbReference type="NCBI Taxonomy" id="408172"/>
    <lineage>
        <taxon>unclassified sequences</taxon>
        <taxon>metagenomes</taxon>
        <taxon>ecological metagenomes</taxon>
    </lineage>
</organism>
<proteinExistence type="predicted"/>
<dbReference type="CDD" id="cd07713">
    <property type="entry name" value="DHPS-like_MBL-fold"/>
    <property type="match status" value="1"/>
</dbReference>
<evidence type="ECO:0000313" key="1">
    <source>
        <dbReference type="EMBL" id="SVD84071.1"/>
    </source>
</evidence>
<name>A0A382YM19_9ZZZZ</name>
<feature type="non-terminal residue" evidence="1">
    <location>
        <position position="1"/>
    </location>
</feature>
<dbReference type="PANTHER" id="PTHR13754">
    <property type="entry name" value="METALLO-BETA-LACTAMASE SUPERFAMILY PROTEIN"/>
    <property type="match status" value="1"/>
</dbReference>
<dbReference type="InterPro" id="IPR052926">
    <property type="entry name" value="Metallo-beta-lactamase_dom"/>
</dbReference>